<keyword evidence="1" id="KW-0808">Transferase</keyword>
<protein>
    <submittedName>
        <fullName evidence="1">Reverse transcriptase</fullName>
    </submittedName>
</protein>
<keyword evidence="1" id="KW-0548">Nucleotidyltransferase</keyword>
<sequence length="182" mass="20511">MDTREGAIVEGDEEIGMIACQYFSKLVSTRGRTNLDHILSNIHPIVTEGVNKEIVNALKDMSPTKTTGGDDILALFYQTYWHIDGSDVCLCLEFLNIARSLSALYHTNIFLISKRGSPSNMTHFRPIKLCNVLYKIISKAIMNRLQLIMTRFIGEKQSAFVSGRLITDNVIVALEMIHSFQQ</sequence>
<reference evidence="2" key="1">
    <citation type="journal article" date="2019" name="Plant Biotechnol. J.">
        <title>Genome sequencing of the Australian wild diploid species Gossypium australe highlights disease resistance and delayed gland morphogenesis.</title>
        <authorList>
            <person name="Cai Y."/>
            <person name="Cai X."/>
            <person name="Wang Q."/>
            <person name="Wang P."/>
            <person name="Zhang Y."/>
            <person name="Cai C."/>
            <person name="Xu Y."/>
            <person name="Wang K."/>
            <person name="Zhou Z."/>
            <person name="Wang C."/>
            <person name="Geng S."/>
            <person name="Li B."/>
            <person name="Dong Q."/>
            <person name="Hou Y."/>
            <person name="Wang H."/>
            <person name="Ai P."/>
            <person name="Liu Z."/>
            <person name="Yi F."/>
            <person name="Sun M."/>
            <person name="An G."/>
            <person name="Cheng J."/>
            <person name="Zhang Y."/>
            <person name="Shi Q."/>
            <person name="Xie Y."/>
            <person name="Shi X."/>
            <person name="Chang Y."/>
            <person name="Huang F."/>
            <person name="Chen Y."/>
            <person name="Hong S."/>
            <person name="Mi L."/>
            <person name="Sun Q."/>
            <person name="Zhang L."/>
            <person name="Zhou B."/>
            <person name="Peng R."/>
            <person name="Zhang X."/>
            <person name="Liu F."/>
        </authorList>
    </citation>
    <scope>NUCLEOTIDE SEQUENCE [LARGE SCALE GENOMIC DNA]</scope>
    <source>
        <strain evidence="2">cv. PA1801</strain>
    </source>
</reference>
<organism evidence="1 2">
    <name type="scientific">Gossypium australe</name>
    <dbReference type="NCBI Taxonomy" id="47621"/>
    <lineage>
        <taxon>Eukaryota</taxon>
        <taxon>Viridiplantae</taxon>
        <taxon>Streptophyta</taxon>
        <taxon>Embryophyta</taxon>
        <taxon>Tracheophyta</taxon>
        <taxon>Spermatophyta</taxon>
        <taxon>Magnoliopsida</taxon>
        <taxon>eudicotyledons</taxon>
        <taxon>Gunneridae</taxon>
        <taxon>Pentapetalae</taxon>
        <taxon>rosids</taxon>
        <taxon>malvids</taxon>
        <taxon>Malvales</taxon>
        <taxon>Malvaceae</taxon>
        <taxon>Malvoideae</taxon>
        <taxon>Gossypium</taxon>
    </lineage>
</organism>
<evidence type="ECO:0000313" key="2">
    <source>
        <dbReference type="Proteomes" id="UP000325315"/>
    </source>
</evidence>
<dbReference type="OrthoDB" id="1934719at2759"/>
<dbReference type="AlphaFoldDB" id="A0A5B6VZ45"/>
<dbReference type="Proteomes" id="UP000325315">
    <property type="component" value="Unassembled WGS sequence"/>
</dbReference>
<dbReference type="PANTHER" id="PTHR46890">
    <property type="entry name" value="NON-LTR RETROLELEMENT REVERSE TRANSCRIPTASE-LIKE PROTEIN-RELATED"/>
    <property type="match status" value="1"/>
</dbReference>
<dbReference type="PANTHER" id="PTHR46890:SF48">
    <property type="entry name" value="RNA-DIRECTED DNA POLYMERASE"/>
    <property type="match status" value="1"/>
</dbReference>
<accession>A0A5B6VZ45</accession>
<dbReference type="InterPro" id="IPR052343">
    <property type="entry name" value="Retrotransposon-Effector_Assoc"/>
</dbReference>
<evidence type="ECO:0000313" key="1">
    <source>
        <dbReference type="EMBL" id="KAA3474276.1"/>
    </source>
</evidence>
<keyword evidence="2" id="KW-1185">Reference proteome</keyword>
<name>A0A5B6VZ45_9ROSI</name>
<gene>
    <name evidence="1" type="ORF">EPI10_024577</name>
</gene>
<dbReference type="EMBL" id="SMMG02000005">
    <property type="protein sequence ID" value="KAA3474276.1"/>
    <property type="molecule type" value="Genomic_DNA"/>
</dbReference>
<comment type="caution">
    <text evidence="1">The sequence shown here is derived from an EMBL/GenBank/DDBJ whole genome shotgun (WGS) entry which is preliminary data.</text>
</comment>
<proteinExistence type="predicted"/>
<dbReference type="GO" id="GO:0003964">
    <property type="term" value="F:RNA-directed DNA polymerase activity"/>
    <property type="evidence" value="ECO:0007669"/>
    <property type="project" value="UniProtKB-KW"/>
</dbReference>
<keyword evidence="1" id="KW-0695">RNA-directed DNA polymerase</keyword>